<dbReference type="Gramene" id="KRH65835">
    <property type="protein sequence ID" value="KRH65835"/>
    <property type="gene ID" value="GLYMA_03G065400"/>
</dbReference>
<dbReference type="STRING" id="3847.K7KDB1"/>
<dbReference type="eggNOG" id="KOG1944">
    <property type="taxonomic scope" value="Eukaryota"/>
</dbReference>
<proteinExistence type="predicted"/>
<dbReference type="PaxDb" id="3847-GLYMA03G10002.1"/>
<protein>
    <submittedName>
        <fullName evidence="1 2">Uncharacterized protein</fullName>
    </submittedName>
</protein>
<dbReference type="GO" id="GO:0005737">
    <property type="term" value="C:cytoplasm"/>
    <property type="evidence" value="ECO:0000318"/>
    <property type="project" value="GO_Central"/>
</dbReference>
<organism evidence="2">
    <name type="scientific">Glycine max</name>
    <name type="common">Soybean</name>
    <name type="synonym">Glycine hispida</name>
    <dbReference type="NCBI Taxonomy" id="3847"/>
    <lineage>
        <taxon>Eukaryota</taxon>
        <taxon>Viridiplantae</taxon>
        <taxon>Streptophyta</taxon>
        <taxon>Embryophyta</taxon>
        <taxon>Tracheophyta</taxon>
        <taxon>Spermatophyta</taxon>
        <taxon>Magnoliopsida</taxon>
        <taxon>eudicotyledons</taxon>
        <taxon>Gunneridae</taxon>
        <taxon>Pentapetalae</taxon>
        <taxon>rosids</taxon>
        <taxon>fabids</taxon>
        <taxon>Fabales</taxon>
        <taxon>Fabaceae</taxon>
        <taxon>Papilionoideae</taxon>
        <taxon>50 kb inversion clade</taxon>
        <taxon>NPAAA clade</taxon>
        <taxon>indigoferoid/millettioid clade</taxon>
        <taxon>Phaseoleae</taxon>
        <taxon>Glycine</taxon>
        <taxon>Glycine subgen. Soja</taxon>
    </lineage>
</organism>
<name>K7KDB1_SOYBN</name>
<keyword evidence="3" id="KW-1185">Reference proteome</keyword>
<dbReference type="EnsemblPlants" id="KRH65835">
    <property type="protein sequence ID" value="KRH65835"/>
    <property type="gene ID" value="GLYMA_03G065400"/>
</dbReference>
<sequence>MSDEVNNVFKKYLNQLQLHPLRTKAITVAVLAGFSDAVAQKLSGAKKLQLEGYFFSWIRPLQRSISKQLFGLEKSRFSLSLGRRTLLRIRTPQSLPFPLKFHTSFSFKSSTSTIRAFSDARRTKKTMKKKTKIH</sequence>
<evidence type="ECO:0000313" key="3">
    <source>
        <dbReference type="Proteomes" id="UP000008827"/>
    </source>
</evidence>
<dbReference type="OrthoDB" id="1720158at2759"/>
<dbReference type="Proteomes" id="UP000008827">
    <property type="component" value="Chromosome 3"/>
</dbReference>
<evidence type="ECO:0000313" key="2">
    <source>
        <dbReference type="EnsemblPlants" id="KRH65835"/>
    </source>
</evidence>
<evidence type="ECO:0000313" key="1">
    <source>
        <dbReference type="EMBL" id="KRH65835.1"/>
    </source>
</evidence>
<dbReference type="HOGENOM" id="CLU_1899969_0_0_1"/>
<dbReference type="AlphaFoldDB" id="K7KDB1"/>
<dbReference type="InParanoid" id="K7KDB1"/>
<reference evidence="1 2" key="1">
    <citation type="journal article" date="2010" name="Nature">
        <title>Genome sequence of the palaeopolyploid soybean.</title>
        <authorList>
            <person name="Schmutz J."/>
            <person name="Cannon S.B."/>
            <person name="Schlueter J."/>
            <person name="Ma J."/>
            <person name="Mitros T."/>
            <person name="Nelson W."/>
            <person name="Hyten D.L."/>
            <person name="Song Q."/>
            <person name="Thelen J.J."/>
            <person name="Cheng J."/>
            <person name="Xu D."/>
            <person name="Hellsten U."/>
            <person name="May G.D."/>
            <person name="Yu Y."/>
            <person name="Sakurai T."/>
            <person name="Umezawa T."/>
            <person name="Bhattacharyya M.K."/>
            <person name="Sandhu D."/>
            <person name="Valliyodan B."/>
            <person name="Lindquist E."/>
            <person name="Peto M."/>
            <person name="Grant D."/>
            <person name="Shu S."/>
            <person name="Goodstein D."/>
            <person name="Barry K."/>
            <person name="Futrell-Griggs M."/>
            <person name="Abernathy B."/>
            <person name="Du J."/>
            <person name="Tian Z."/>
            <person name="Zhu L."/>
            <person name="Gill N."/>
            <person name="Joshi T."/>
            <person name="Libault M."/>
            <person name="Sethuraman A."/>
            <person name="Zhang X.-C."/>
            <person name="Shinozaki K."/>
            <person name="Nguyen H.T."/>
            <person name="Wing R.A."/>
            <person name="Cregan P."/>
            <person name="Specht J."/>
            <person name="Grimwood J."/>
            <person name="Rokhsar D."/>
            <person name="Stacey G."/>
            <person name="Shoemaker R.C."/>
            <person name="Jackson S.A."/>
        </authorList>
    </citation>
    <scope>NUCLEOTIDE SEQUENCE [LARGE SCALE GENOMIC DNA]</scope>
    <source>
        <strain evidence="2">cv. Williams 82</strain>
        <tissue evidence="1">Callus</tissue>
    </source>
</reference>
<dbReference type="EMBL" id="CM000836">
    <property type="protein sequence ID" value="KRH65835.1"/>
    <property type="molecule type" value="Genomic_DNA"/>
</dbReference>
<gene>
    <name evidence="1" type="ORF">GLYMA_03G065400</name>
</gene>
<reference evidence="2" key="2">
    <citation type="submission" date="2018-02" db="UniProtKB">
        <authorList>
            <consortium name="EnsemblPlants"/>
        </authorList>
    </citation>
    <scope>IDENTIFICATION</scope>
    <source>
        <strain evidence="2">Williams 82</strain>
    </source>
</reference>
<reference evidence="1" key="3">
    <citation type="submission" date="2018-07" db="EMBL/GenBank/DDBJ databases">
        <title>WGS assembly of Glycine max.</title>
        <authorList>
            <person name="Schmutz J."/>
            <person name="Cannon S."/>
            <person name="Schlueter J."/>
            <person name="Ma J."/>
            <person name="Mitros T."/>
            <person name="Nelson W."/>
            <person name="Hyten D."/>
            <person name="Song Q."/>
            <person name="Thelen J."/>
            <person name="Cheng J."/>
            <person name="Xu D."/>
            <person name="Hellsten U."/>
            <person name="May G."/>
            <person name="Yu Y."/>
            <person name="Sakurai T."/>
            <person name="Umezawa T."/>
            <person name="Bhattacharyya M."/>
            <person name="Sandhu D."/>
            <person name="Valliyodan B."/>
            <person name="Lindquist E."/>
            <person name="Peto M."/>
            <person name="Grant D."/>
            <person name="Shu S."/>
            <person name="Goodstein D."/>
            <person name="Barry K."/>
            <person name="Futrell-Griggs M."/>
            <person name="Abernathy B."/>
            <person name="Du J."/>
            <person name="Tian Z."/>
            <person name="Zhu L."/>
            <person name="Gill N."/>
            <person name="Joshi T."/>
            <person name="Libault M."/>
            <person name="Sethuraman A."/>
            <person name="Zhang X."/>
            <person name="Shinozaki K."/>
            <person name="Nguyen H."/>
            <person name="Wing R."/>
            <person name="Cregan P."/>
            <person name="Specht J."/>
            <person name="Grimwood J."/>
            <person name="Rokhsar D."/>
            <person name="Stacey G."/>
            <person name="Shoemaker R."/>
            <person name="Jackson S."/>
        </authorList>
    </citation>
    <scope>NUCLEOTIDE SEQUENCE</scope>
    <source>
        <tissue evidence="1">Callus</tissue>
    </source>
</reference>
<accession>K7KDB1</accession>
<dbReference type="SMR" id="K7KDB1"/>